<feature type="domain" description="N-acetyltransferase" evidence="2">
    <location>
        <begin position="54"/>
        <end position="213"/>
    </location>
</feature>
<dbReference type="Pfam" id="PF00583">
    <property type="entry name" value="Acetyltransf_1"/>
    <property type="match status" value="1"/>
</dbReference>
<evidence type="ECO:0000259" key="2">
    <source>
        <dbReference type="PROSITE" id="PS51186"/>
    </source>
</evidence>
<dbReference type="PROSITE" id="PS51186">
    <property type="entry name" value="GNAT"/>
    <property type="match status" value="1"/>
</dbReference>
<dbReference type="SUPFAM" id="SSF55729">
    <property type="entry name" value="Acyl-CoA N-acyltransferases (Nat)"/>
    <property type="match status" value="1"/>
</dbReference>
<proteinExistence type="predicted"/>
<gene>
    <name evidence="3" type="ORF">GD578_19965</name>
</gene>
<name>A0AB37D0M2_ACINO</name>
<dbReference type="InterPro" id="IPR016181">
    <property type="entry name" value="Acyl_CoA_acyltransferase"/>
</dbReference>
<protein>
    <submittedName>
        <fullName evidence="3">GNAT family N-acetyltransferase</fullName>
    </submittedName>
</protein>
<geneLocation type="plasmid" evidence="3 4">
    <name>pAC1530</name>
</geneLocation>
<dbReference type="GO" id="GO:0016747">
    <property type="term" value="F:acyltransferase activity, transferring groups other than amino-acyl groups"/>
    <property type="evidence" value="ECO:0007669"/>
    <property type="project" value="InterPro"/>
</dbReference>
<dbReference type="AlphaFoldDB" id="A0AB37D0M2"/>
<organism evidence="3 4">
    <name type="scientific">Acinetobacter nosocomialis</name>
    <dbReference type="NCBI Taxonomy" id="106654"/>
    <lineage>
        <taxon>Bacteria</taxon>
        <taxon>Pseudomonadati</taxon>
        <taxon>Pseudomonadota</taxon>
        <taxon>Gammaproteobacteria</taxon>
        <taxon>Moraxellales</taxon>
        <taxon>Moraxellaceae</taxon>
        <taxon>Acinetobacter</taxon>
        <taxon>Acinetobacter calcoaceticus/baumannii complex</taxon>
    </lineage>
</organism>
<evidence type="ECO:0000313" key="3">
    <source>
        <dbReference type="EMBL" id="QGA46156.1"/>
    </source>
</evidence>
<keyword evidence="3" id="KW-0614">Plasmid</keyword>
<reference evidence="3 4" key="1">
    <citation type="journal article" date="2021" name="MSphere">
        <title>Complete Genome Sequencing of Acinetobacter baumannii AC1633 and Acinetobacter nosocomialis AC1530 Unveils a Large Multidrug-Resistant Plasmid Encoding the NDM-1 and OXA-58 Carbapenemases.</title>
        <authorList>
            <person name="Alattraqchi A.G."/>
            <person name="Mohd Rani F."/>
            <person name="A. Rahman N.I."/>
            <person name="Ismail S."/>
            <person name="Cleary D.W."/>
            <person name="Clarke S.C."/>
            <person name="Yeo C.C."/>
        </authorList>
    </citation>
    <scope>NUCLEOTIDE SEQUENCE [LARGE SCALE GENOMIC DNA]</scope>
    <source>
        <strain evidence="3 4">AC1530</strain>
        <plasmid evidence="3">pAC1530</plasmid>
    </source>
</reference>
<evidence type="ECO:0000313" key="4">
    <source>
        <dbReference type="Proteomes" id="UP000325778"/>
    </source>
</evidence>
<dbReference type="CDD" id="cd04301">
    <property type="entry name" value="NAT_SF"/>
    <property type="match status" value="1"/>
</dbReference>
<dbReference type="Gene3D" id="3.40.630.30">
    <property type="match status" value="1"/>
</dbReference>
<keyword evidence="1" id="KW-1133">Transmembrane helix</keyword>
<sequence length="213" mass="24893">MGLGLIMYSFIELILKENMQLSAIIGALIFFTILLVISIGFSVRMNKINHNKTDLIRDAKVEDIEFIFKNILEGSRNGYFHPDLYNVENAKMGLQENIRTIIEENYRLDSNRPDSWAFIYEKNGLPISVLILSRSLTQGFEIWIMATEKEYQNKGYAKELLNFILNNFKNQKTVIEAHCYIKSEIMMKMLKDKGFEQVENNSQNKNLFRINNM</sequence>
<keyword evidence="1" id="KW-0472">Membrane</keyword>
<feature type="transmembrane region" description="Helical" evidence="1">
    <location>
        <begin position="20"/>
        <end position="43"/>
    </location>
</feature>
<dbReference type="InterPro" id="IPR000182">
    <property type="entry name" value="GNAT_dom"/>
</dbReference>
<dbReference type="EMBL" id="CP045561">
    <property type="protein sequence ID" value="QGA46156.1"/>
    <property type="molecule type" value="Genomic_DNA"/>
</dbReference>
<dbReference type="RefSeq" id="WP_061403649.1">
    <property type="nucleotide sequence ID" value="NZ_MT771289.1"/>
</dbReference>
<evidence type="ECO:0000256" key="1">
    <source>
        <dbReference type="SAM" id="Phobius"/>
    </source>
</evidence>
<dbReference type="Proteomes" id="UP000325778">
    <property type="component" value="Plasmid pAC1530"/>
</dbReference>
<keyword evidence="1" id="KW-0812">Transmembrane</keyword>
<accession>A0AB37D0M2</accession>